<name>A0A1I3WWH8_9HYPH</name>
<feature type="transmembrane region" description="Helical" evidence="4">
    <location>
        <begin position="322"/>
        <end position="347"/>
    </location>
</feature>
<feature type="transmembrane region" description="Helical" evidence="4">
    <location>
        <begin position="174"/>
        <end position="197"/>
    </location>
</feature>
<dbReference type="PANTHER" id="PTHR11360:SF284">
    <property type="entry name" value="EG:103B4.3 PROTEIN-RELATED"/>
    <property type="match status" value="1"/>
</dbReference>
<feature type="transmembrane region" description="Helical" evidence="4">
    <location>
        <begin position="57"/>
        <end position="76"/>
    </location>
</feature>
<dbReference type="SUPFAM" id="SSF103473">
    <property type="entry name" value="MFS general substrate transporter"/>
    <property type="match status" value="1"/>
</dbReference>
<evidence type="ECO:0000256" key="2">
    <source>
        <dbReference type="ARBA" id="ARBA00022989"/>
    </source>
</evidence>
<proteinExistence type="predicted"/>
<dbReference type="RefSeq" id="WP_093517353.1">
    <property type="nucleotide sequence ID" value="NZ_FOSK01000002.1"/>
</dbReference>
<evidence type="ECO:0000256" key="3">
    <source>
        <dbReference type="ARBA" id="ARBA00023136"/>
    </source>
</evidence>
<dbReference type="Gene3D" id="1.20.1250.20">
    <property type="entry name" value="MFS general substrate transporter like domains"/>
    <property type="match status" value="1"/>
</dbReference>
<feature type="transmembrane region" description="Helical" evidence="4">
    <location>
        <begin position="354"/>
        <end position="374"/>
    </location>
</feature>
<feature type="transmembrane region" description="Helical" evidence="4">
    <location>
        <begin position="231"/>
        <end position="253"/>
    </location>
</feature>
<dbReference type="InterPro" id="IPR020846">
    <property type="entry name" value="MFS_dom"/>
</dbReference>
<dbReference type="CDD" id="cd17355">
    <property type="entry name" value="MFS_YcxA_like"/>
    <property type="match status" value="1"/>
</dbReference>
<dbReference type="PANTHER" id="PTHR11360">
    <property type="entry name" value="MONOCARBOXYLATE TRANSPORTER"/>
    <property type="match status" value="1"/>
</dbReference>
<keyword evidence="7" id="KW-1185">Reference proteome</keyword>
<feature type="domain" description="Major facilitator superfamily (MFS) profile" evidence="5">
    <location>
        <begin position="22"/>
        <end position="410"/>
    </location>
</feature>
<dbReference type="Pfam" id="PF07690">
    <property type="entry name" value="MFS_1"/>
    <property type="match status" value="1"/>
</dbReference>
<feature type="transmembrane region" description="Helical" evidence="4">
    <location>
        <begin position="295"/>
        <end position="316"/>
    </location>
</feature>
<feature type="transmembrane region" description="Helical" evidence="4">
    <location>
        <begin position="88"/>
        <end position="104"/>
    </location>
</feature>
<keyword evidence="2 4" id="KW-1133">Transmembrane helix</keyword>
<evidence type="ECO:0000256" key="4">
    <source>
        <dbReference type="SAM" id="Phobius"/>
    </source>
</evidence>
<dbReference type="InterPro" id="IPR050327">
    <property type="entry name" value="Proton-linked_MCT"/>
</dbReference>
<evidence type="ECO:0000313" key="6">
    <source>
        <dbReference type="EMBL" id="SFK11287.1"/>
    </source>
</evidence>
<dbReference type="EMBL" id="FOSK01000002">
    <property type="protein sequence ID" value="SFK11287.1"/>
    <property type="molecule type" value="Genomic_DNA"/>
</dbReference>
<evidence type="ECO:0000259" key="5">
    <source>
        <dbReference type="PROSITE" id="PS50850"/>
    </source>
</evidence>
<feature type="transmembrane region" description="Helical" evidence="4">
    <location>
        <begin position="386"/>
        <end position="405"/>
    </location>
</feature>
<accession>A0A1I3WWH8</accession>
<evidence type="ECO:0000313" key="7">
    <source>
        <dbReference type="Proteomes" id="UP000199598"/>
    </source>
</evidence>
<feature type="transmembrane region" description="Helical" evidence="4">
    <location>
        <begin position="21"/>
        <end position="45"/>
    </location>
</feature>
<feature type="transmembrane region" description="Helical" evidence="4">
    <location>
        <begin position="265"/>
        <end position="288"/>
    </location>
</feature>
<keyword evidence="3 4" id="KW-0472">Membrane</keyword>
<sequence>MSQATQVENQSSVRRGPNVPLIIISGCIIGILSFGPRATLGLFLTPMSSEFGWGRDVFAFALALQNLVWGMAQPFAGMMADKYGTGRTLVLGAIIYAAGLYLMSLSGTPLLLQISAGVLIGLGVAFTSFSLVLAAFARSVQPKYHGIAFGMGTAASSFGQFLFAPLGLGLIESFGWSSALIYMAAVVAIVPLFAYILRGRSAAPAAGNSANPQDNMTLSQTLGLAFKTRDYILLVFGFFVCGFHVAFITVHMPTFIVDQGFDVSVGAWALALIGLFNIVGSMSSGVLGTRFPKQYLLSFIYLARAIAITLYITLPISEMSTLIFAATMGILWLSTVPPTSGLVAVMFGPRYMGTLFGIVFFSHQIGSFLGVYLGGVLYERSGNYDAIWWLGIALGIFAAIVHWPIREQSATAGRLVAKPA</sequence>
<keyword evidence="1 4" id="KW-0812">Transmembrane</keyword>
<feature type="transmembrane region" description="Helical" evidence="4">
    <location>
        <begin position="148"/>
        <end position="168"/>
    </location>
</feature>
<evidence type="ECO:0000256" key="1">
    <source>
        <dbReference type="ARBA" id="ARBA00022692"/>
    </source>
</evidence>
<dbReference type="InterPro" id="IPR011701">
    <property type="entry name" value="MFS"/>
</dbReference>
<protein>
    <submittedName>
        <fullName evidence="6">Predicted arabinose efflux permease, MFS family</fullName>
    </submittedName>
</protein>
<organism evidence="6 7">
    <name type="scientific">Pseudovibrio ascidiaceicola</name>
    <dbReference type="NCBI Taxonomy" id="285279"/>
    <lineage>
        <taxon>Bacteria</taxon>
        <taxon>Pseudomonadati</taxon>
        <taxon>Pseudomonadota</taxon>
        <taxon>Alphaproteobacteria</taxon>
        <taxon>Hyphomicrobiales</taxon>
        <taxon>Stappiaceae</taxon>
        <taxon>Pseudovibrio</taxon>
    </lineage>
</organism>
<dbReference type="PROSITE" id="PS50850">
    <property type="entry name" value="MFS"/>
    <property type="match status" value="1"/>
</dbReference>
<comment type="caution">
    <text evidence="6">The sequence shown here is derived from an EMBL/GenBank/DDBJ whole genome shotgun (WGS) entry which is preliminary data.</text>
</comment>
<reference evidence="6 7" key="1">
    <citation type="submission" date="2016-10" db="EMBL/GenBank/DDBJ databases">
        <authorList>
            <person name="Varghese N."/>
            <person name="Submissions S."/>
        </authorList>
    </citation>
    <scope>NUCLEOTIDE SEQUENCE [LARGE SCALE GENOMIC DNA]</scope>
    <source>
        <strain evidence="6 7">DSM 16392</strain>
    </source>
</reference>
<dbReference type="Proteomes" id="UP000199598">
    <property type="component" value="Unassembled WGS sequence"/>
</dbReference>
<gene>
    <name evidence="6" type="ORF">SAMN04488518_102203</name>
</gene>
<dbReference type="InterPro" id="IPR036259">
    <property type="entry name" value="MFS_trans_sf"/>
</dbReference>
<feature type="transmembrane region" description="Helical" evidence="4">
    <location>
        <begin position="110"/>
        <end position="136"/>
    </location>
</feature>